<comment type="subcellular location">
    <subcellularLocation>
        <location evidence="1">Secreted</location>
    </subcellularLocation>
</comment>
<dbReference type="Gene3D" id="3.10.250.10">
    <property type="entry name" value="SRCR-like domain"/>
    <property type="match status" value="1"/>
</dbReference>
<feature type="non-terminal residue" evidence="9">
    <location>
        <position position="169"/>
    </location>
</feature>
<dbReference type="OrthoDB" id="536948at2759"/>
<dbReference type="OMA" id="VIMHVEC"/>
<evidence type="ECO:0000313" key="9">
    <source>
        <dbReference type="EMBL" id="GCC39447.1"/>
    </source>
</evidence>
<dbReference type="SUPFAM" id="SSF56487">
    <property type="entry name" value="SRCR-like"/>
    <property type="match status" value="1"/>
</dbReference>
<dbReference type="GO" id="GO:0016020">
    <property type="term" value="C:membrane"/>
    <property type="evidence" value="ECO:0007669"/>
    <property type="project" value="InterPro"/>
</dbReference>
<dbReference type="SMART" id="SM00202">
    <property type="entry name" value="SR"/>
    <property type="match status" value="1"/>
</dbReference>
<protein>
    <recommendedName>
        <fullName evidence="8">SRCR domain-containing protein</fullName>
    </recommendedName>
</protein>
<dbReference type="InterPro" id="IPR036772">
    <property type="entry name" value="SRCR-like_dom_sf"/>
</dbReference>
<dbReference type="PROSITE" id="PS50287">
    <property type="entry name" value="SRCR_2"/>
    <property type="match status" value="1"/>
</dbReference>
<evidence type="ECO:0000313" key="10">
    <source>
        <dbReference type="Proteomes" id="UP000287033"/>
    </source>
</evidence>
<dbReference type="PANTHER" id="PTHR19331">
    <property type="entry name" value="SCAVENGER RECEPTOR DOMAIN-CONTAINING"/>
    <property type="match status" value="1"/>
</dbReference>
<name>A0A401TA06_CHIPU</name>
<keyword evidence="2" id="KW-0964">Secreted</keyword>
<dbReference type="Pfam" id="PF00530">
    <property type="entry name" value="SRCR"/>
    <property type="match status" value="1"/>
</dbReference>
<feature type="disulfide bond" evidence="7">
    <location>
        <begin position="138"/>
        <end position="148"/>
    </location>
</feature>
<reference evidence="9 10" key="1">
    <citation type="journal article" date="2018" name="Nat. Ecol. Evol.">
        <title>Shark genomes provide insights into elasmobranch evolution and the origin of vertebrates.</title>
        <authorList>
            <person name="Hara Y"/>
            <person name="Yamaguchi K"/>
            <person name="Onimaru K"/>
            <person name="Kadota M"/>
            <person name="Koyanagi M"/>
            <person name="Keeley SD"/>
            <person name="Tatsumi K"/>
            <person name="Tanaka K"/>
            <person name="Motone F"/>
            <person name="Kageyama Y"/>
            <person name="Nozu R"/>
            <person name="Adachi N"/>
            <person name="Nishimura O"/>
            <person name="Nakagawa R"/>
            <person name="Tanegashima C"/>
            <person name="Kiyatake I"/>
            <person name="Matsumoto R"/>
            <person name="Murakumo K"/>
            <person name="Nishida K"/>
            <person name="Terakita A"/>
            <person name="Kuratani S"/>
            <person name="Sato K"/>
            <person name="Hyodo S Kuraku.S."/>
        </authorList>
    </citation>
    <scope>NUCLEOTIDE SEQUENCE [LARGE SCALE GENOMIC DNA]</scope>
</reference>
<evidence type="ECO:0000259" key="8">
    <source>
        <dbReference type="PROSITE" id="PS50287"/>
    </source>
</evidence>
<feature type="non-terminal residue" evidence="9">
    <location>
        <position position="1"/>
    </location>
</feature>
<dbReference type="Proteomes" id="UP000287033">
    <property type="component" value="Unassembled WGS sequence"/>
</dbReference>
<keyword evidence="6" id="KW-0325">Glycoprotein</keyword>
<dbReference type="EMBL" id="BEZZ01011169">
    <property type="protein sequence ID" value="GCC39447.1"/>
    <property type="molecule type" value="Genomic_DNA"/>
</dbReference>
<organism evidence="9 10">
    <name type="scientific">Chiloscyllium punctatum</name>
    <name type="common">Brownbanded bambooshark</name>
    <name type="synonym">Hemiscyllium punctatum</name>
    <dbReference type="NCBI Taxonomy" id="137246"/>
    <lineage>
        <taxon>Eukaryota</taxon>
        <taxon>Metazoa</taxon>
        <taxon>Chordata</taxon>
        <taxon>Craniata</taxon>
        <taxon>Vertebrata</taxon>
        <taxon>Chondrichthyes</taxon>
        <taxon>Elasmobranchii</taxon>
        <taxon>Galeomorphii</taxon>
        <taxon>Galeoidea</taxon>
        <taxon>Orectolobiformes</taxon>
        <taxon>Hemiscylliidae</taxon>
        <taxon>Chiloscyllium</taxon>
    </lineage>
</organism>
<evidence type="ECO:0000256" key="7">
    <source>
        <dbReference type="PROSITE-ProRule" id="PRU00196"/>
    </source>
</evidence>
<dbReference type="STRING" id="137246.A0A401TA06"/>
<feature type="domain" description="SRCR" evidence="8">
    <location>
        <begin position="69"/>
        <end position="169"/>
    </location>
</feature>
<dbReference type="FunFam" id="3.10.250.10:FF:000009">
    <property type="entry name" value="WC1"/>
    <property type="match status" value="1"/>
</dbReference>
<keyword evidence="4" id="KW-0677">Repeat</keyword>
<accession>A0A401TA06</accession>
<evidence type="ECO:0000256" key="3">
    <source>
        <dbReference type="ARBA" id="ARBA00022729"/>
    </source>
</evidence>
<evidence type="ECO:0000256" key="1">
    <source>
        <dbReference type="ARBA" id="ARBA00004613"/>
    </source>
</evidence>
<keyword evidence="3" id="KW-0732">Signal</keyword>
<keyword evidence="10" id="KW-1185">Reference proteome</keyword>
<keyword evidence="5 7" id="KW-1015">Disulfide bond</keyword>
<dbReference type="InterPro" id="IPR001190">
    <property type="entry name" value="SRCR"/>
</dbReference>
<feature type="disulfide bond" evidence="7">
    <location>
        <begin position="107"/>
        <end position="168"/>
    </location>
</feature>
<proteinExistence type="predicted"/>
<sequence>IRGGGGEGVKEAVPMHTAILRQEDNTWRCYEDSTAHTVLLSAMDINDFTQCCAVTSWSHDHTGGKTVRLRLKNGGSPCAGRLEIHYKGQWGTVDDYEWDLADSAVVCRELDCGTAVSAPRGAHFGRGSGPIVIMHVECSGTERALRYCQSASWDRSSISHDNDAGVVCS</sequence>
<evidence type="ECO:0000256" key="5">
    <source>
        <dbReference type="ARBA" id="ARBA00023157"/>
    </source>
</evidence>
<comment type="caution">
    <text evidence="7">Lacks conserved residue(s) required for the propagation of feature annotation.</text>
</comment>
<dbReference type="PRINTS" id="PR00258">
    <property type="entry name" value="SPERACTRCPTR"/>
</dbReference>
<comment type="caution">
    <text evidence="9">The sequence shown here is derived from an EMBL/GenBank/DDBJ whole genome shotgun (WGS) entry which is preliminary data.</text>
</comment>
<gene>
    <name evidence="9" type="ORF">chiPu_0022781</name>
</gene>
<dbReference type="PANTHER" id="PTHR19331:SF22">
    <property type="entry name" value="DELETED IN MALIGNANT BRAIN TUMORS 1 PROTEIN"/>
    <property type="match status" value="1"/>
</dbReference>
<evidence type="ECO:0000256" key="4">
    <source>
        <dbReference type="ARBA" id="ARBA00022737"/>
    </source>
</evidence>
<evidence type="ECO:0000256" key="2">
    <source>
        <dbReference type="ARBA" id="ARBA00022525"/>
    </source>
</evidence>
<dbReference type="AlphaFoldDB" id="A0A401TA06"/>
<evidence type="ECO:0000256" key="6">
    <source>
        <dbReference type="ARBA" id="ARBA00023180"/>
    </source>
</evidence>